<name>A0A8X6WX55_9ARAC</name>
<dbReference type="OrthoDB" id="8123230at2759"/>
<dbReference type="AlphaFoldDB" id="A0A8X6WX55"/>
<dbReference type="Proteomes" id="UP000886998">
    <property type="component" value="Unassembled WGS sequence"/>
</dbReference>
<organism evidence="1 3">
    <name type="scientific">Trichonephila inaurata madagascariensis</name>
    <dbReference type="NCBI Taxonomy" id="2747483"/>
    <lineage>
        <taxon>Eukaryota</taxon>
        <taxon>Metazoa</taxon>
        <taxon>Ecdysozoa</taxon>
        <taxon>Arthropoda</taxon>
        <taxon>Chelicerata</taxon>
        <taxon>Arachnida</taxon>
        <taxon>Araneae</taxon>
        <taxon>Araneomorphae</taxon>
        <taxon>Entelegynae</taxon>
        <taxon>Araneoidea</taxon>
        <taxon>Nephilidae</taxon>
        <taxon>Trichonephila</taxon>
        <taxon>Trichonephila inaurata</taxon>
    </lineage>
</organism>
<protein>
    <submittedName>
        <fullName evidence="1">Uncharacterized protein</fullName>
    </submittedName>
</protein>
<proteinExistence type="predicted"/>
<sequence>MAEVRLNFEQGKFILSAENIKDVQRQFRKDFHRDASITIARLRDKFEEEETFKNVQKNHSYQLHKRKRPLKGFISIAEFCRSSKMEHLSYFEACPIENFYP</sequence>
<evidence type="ECO:0000313" key="3">
    <source>
        <dbReference type="Proteomes" id="UP000886998"/>
    </source>
</evidence>
<evidence type="ECO:0000313" key="1">
    <source>
        <dbReference type="EMBL" id="GFY42982.1"/>
    </source>
</evidence>
<gene>
    <name evidence="1" type="ORF">TNIN_148611</name>
    <name evidence="2" type="ORF">TNIN_58441</name>
</gene>
<accession>A0A8X6WX55</accession>
<evidence type="ECO:0000313" key="2">
    <source>
        <dbReference type="EMBL" id="GFY47968.1"/>
    </source>
</evidence>
<dbReference type="EMBL" id="BMAV01006238">
    <property type="protein sequence ID" value="GFY47968.1"/>
    <property type="molecule type" value="Genomic_DNA"/>
</dbReference>
<reference evidence="1" key="1">
    <citation type="submission" date="2020-08" db="EMBL/GenBank/DDBJ databases">
        <title>Multicomponent nature underlies the extraordinary mechanical properties of spider dragline silk.</title>
        <authorList>
            <person name="Kono N."/>
            <person name="Nakamura H."/>
            <person name="Mori M."/>
            <person name="Yoshida Y."/>
            <person name="Ohtoshi R."/>
            <person name="Malay A.D."/>
            <person name="Moran D.A.P."/>
            <person name="Tomita M."/>
            <person name="Numata K."/>
            <person name="Arakawa K."/>
        </authorList>
    </citation>
    <scope>NUCLEOTIDE SEQUENCE</scope>
</reference>
<comment type="caution">
    <text evidence="1">The sequence shown here is derived from an EMBL/GenBank/DDBJ whole genome shotgun (WGS) entry which is preliminary data.</text>
</comment>
<keyword evidence="3" id="KW-1185">Reference proteome</keyword>
<dbReference type="EMBL" id="BMAV01003410">
    <property type="protein sequence ID" value="GFY42982.1"/>
    <property type="molecule type" value="Genomic_DNA"/>
</dbReference>